<evidence type="ECO:0000313" key="2">
    <source>
        <dbReference type="EMBL" id="KAG5661986.1"/>
    </source>
</evidence>
<evidence type="ECO:0000313" key="3">
    <source>
        <dbReference type="Proteomes" id="UP000782241"/>
    </source>
</evidence>
<sequence>MRFTSLCAVLGAALLPVASAAPCRPSKPTSALETTATTSAVTETATPTKITSTGFTTMVTSTAESTVSEEAMTTVAEEAGPSNFVHNGGFEDASNTDWVVRTAEIKSDRRKARRGVKYAEPKTTNTLTVGGNHINQTINGLNTKNIYRLTFYVTVLNEQLSVGKAICSVEAMQGSELIQTWRLEYDNLGEYVERTVDFIPVADGFEFDLRLRCTQENKVTLTVALDDVSITDQGPAPAPTS</sequence>
<feature type="signal peptide" evidence="1">
    <location>
        <begin position="1"/>
        <end position="20"/>
    </location>
</feature>
<name>A0A9P7H3P7_9HYPO</name>
<dbReference type="AlphaFoldDB" id="A0A9P7H3P7"/>
<accession>A0A9P7H3P7</accession>
<dbReference type="EMBL" id="JAGPUO010000006">
    <property type="protein sequence ID" value="KAG5661986.1"/>
    <property type="molecule type" value="Genomic_DNA"/>
</dbReference>
<keyword evidence="3" id="KW-1185">Reference proteome</keyword>
<evidence type="ECO:0000256" key="1">
    <source>
        <dbReference type="SAM" id="SignalP"/>
    </source>
</evidence>
<protein>
    <recommendedName>
        <fullName evidence="4">CBM-cenC domain-containing protein</fullName>
    </recommendedName>
</protein>
<reference evidence="2" key="1">
    <citation type="submission" date="2021-04" db="EMBL/GenBank/DDBJ databases">
        <title>Draft genome of Fusarium avenaceum strain F156N33, isolated from an atmospheric sample in Virginia.</title>
        <authorList>
            <person name="Yang S."/>
            <person name="Vinatzer B.A."/>
            <person name="Coleman J."/>
        </authorList>
    </citation>
    <scope>NUCLEOTIDE SEQUENCE</scope>
    <source>
        <strain evidence="2">F156N33</strain>
    </source>
</reference>
<comment type="caution">
    <text evidence="2">The sequence shown here is derived from an EMBL/GenBank/DDBJ whole genome shotgun (WGS) entry which is preliminary data.</text>
</comment>
<evidence type="ECO:0008006" key="4">
    <source>
        <dbReference type="Google" id="ProtNLM"/>
    </source>
</evidence>
<organism evidence="2 3">
    <name type="scientific">Fusarium avenaceum</name>
    <dbReference type="NCBI Taxonomy" id="40199"/>
    <lineage>
        <taxon>Eukaryota</taxon>
        <taxon>Fungi</taxon>
        <taxon>Dikarya</taxon>
        <taxon>Ascomycota</taxon>
        <taxon>Pezizomycotina</taxon>
        <taxon>Sordariomycetes</taxon>
        <taxon>Hypocreomycetidae</taxon>
        <taxon>Hypocreales</taxon>
        <taxon>Nectriaceae</taxon>
        <taxon>Fusarium</taxon>
        <taxon>Fusarium tricinctum species complex</taxon>
    </lineage>
</organism>
<feature type="chain" id="PRO_5040262564" description="CBM-cenC domain-containing protein" evidence="1">
    <location>
        <begin position="21"/>
        <end position="241"/>
    </location>
</feature>
<dbReference type="Proteomes" id="UP000782241">
    <property type="component" value="Unassembled WGS sequence"/>
</dbReference>
<proteinExistence type="predicted"/>
<keyword evidence="1" id="KW-0732">Signal</keyword>
<gene>
    <name evidence="2" type="ORF">KAF25_004225</name>
</gene>
<dbReference type="Gene3D" id="2.60.120.260">
    <property type="entry name" value="Galactose-binding domain-like"/>
    <property type="match status" value="1"/>
</dbReference>